<keyword evidence="7" id="KW-1185">Reference proteome</keyword>
<dbReference type="SUPFAM" id="SSF101941">
    <property type="entry name" value="NAC domain"/>
    <property type="match status" value="1"/>
</dbReference>
<gene>
    <name evidence="6" type="ORF">V6N11_021985</name>
</gene>
<protein>
    <recommendedName>
        <fullName evidence="5">NAC domain-containing protein</fullName>
    </recommendedName>
</protein>
<reference evidence="6 7" key="1">
    <citation type="journal article" date="2024" name="G3 (Bethesda)">
        <title>Genome assembly of Hibiscus sabdariffa L. provides insights into metabolisms of medicinal natural products.</title>
        <authorList>
            <person name="Kim T."/>
        </authorList>
    </citation>
    <scope>NUCLEOTIDE SEQUENCE [LARGE SCALE GENOMIC DNA]</scope>
    <source>
        <strain evidence="6">TK-2024</strain>
        <tissue evidence="6">Old leaves</tissue>
    </source>
</reference>
<evidence type="ECO:0000256" key="2">
    <source>
        <dbReference type="ARBA" id="ARBA00023125"/>
    </source>
</evidence>
<keyword evidence="1" id="KW-0805">Transcription regulation</keyword>
<evidence type="ECO:0000256" key="4">
    <source>
        <dbReference type="ARBA" id="ARBA00023242"/>
    </source>
</evidence>
<dbReference type="EMBL" id="JBBPBN010000005">
    <property type="protein sequence ID" value="KAK9037063.1"/>
    <property type="molecule type" value="Genomic_DNA"/>
</dbReference>
<dbReference type="InterPro" id="IPR036093">
    <property type="entry name" value="NAC_dom_sf"/>
</dbReference>
<evidence type="ECO:0000256" key="3">
    <source>
        <dbReference type="ARBA" id="ARBA00023163"/>
    </source>
</evidence>
<dbReference type="Gene3D" id="2.170.150.80">
    <property type="entry name" value="NAC domain"/>
    <property type="match status" value="1"/>
</dbReference>
<dbReference type="PANTHER" id="PTHR31719">
    <property type="entry name" value="NAC TRANSCRIPTION FACTOR 56"/>
    <property type="match status" value="1"/>
</dbReference>
<dbReference type="PANTHER" id="PTHR31719:SF179">
    <property type="entry name" value="OS08G0148400 PROTEIN"/>
    <property type="match status" value="1"/>
</dbReference>
<accession>A0ABR2THU1</accession>
<feature type="domain" description="NAC" evidence="5">
    <location>
        <begin position="14"/>
        <end position="173"/>
    </location>
</feature>
<evidence type="ECO:0000259" key="5">
    <source>
        <dbReference type="PROSITE" id="PS51005"/>
    </source>
</evidence>
<evidence type="ECO:0000313" key="7">
    <source>
        <dbReference type="Proteomes" id="UP001396334"/>
    </source>
</evidence>
<evidence type="ECO:0000313" key="6">
    <source>
        <dbReference type="EMBL" id="KAK9037063.1"/>
    </source>
</evidence>
<dbReference type="Proteomes" id="UP001396334">
    <property type="component" value="Unassembled WGS sequence"/>
</dbReference>
<evidence type="ECO:0000256" key="1">
    <source>
        <dbReference type="ARBA" id="ARBA00023015"/>
    </source>
</evidence>
<keyword evidence="2" id="KW-0238">DNA-binding</keyword>
<dbReference type="Pfam" id="PF02365">
    <property type="entry name" value="NAM"/>
    <property type="match status" value="1"/>
</dbReference>
<proteinExistence type="predicted"/>
<keyword evidence="3" id="KW-0804">Transcription</keyword>
<sequence>MMNKDQYEAYLKTLSPGVRFAPRDDELIGFYLIRKVLSQPLPPNCINDVLLYNYHPQTLTANSRNMSPNGVAKEWYFFTPRDQKYHHNNRWRRGPDDGFWKTTSVDKPVKSNGEVIGWKKTLVFHERESDRKTNWMMHEYRLSNPWQRIDEDEDEDENETEGHANLLCIVPILSDVPEVQNQSLWLAHLCRRHLSLDDDNHSDFRKTRP</sequence>
<dbReference type="PROSITE" id="PS51005">
    <property type="entry name" value="NAC"/>
    <property type="match status" value="1"/>
</dbReference>
<organism evidence="6 7">
    <name type="scientific">Hibiscus sabdariffa</name>
    <name type="common">roselle</name>
    <dbReference type="NCBI Taxonomy" id="183260"/>
    <lineage>
        <taxon>Eukaryota</taxon>
        <taxon>Viridiplantae</taxon>
        <taxon>Streptophyta</taxon>
        <taxon>Embryophyta</taxon>
        <taxon>Tracheophyta</taxon>
        <taxon>Spermatophyta</taxon>
        <taxon>Magnoliopsida</taxon>
        <taxon>eudicotyledons</taxon>
        <taxon>Gunneridae</taxon>
        <taxon>Pentapetalae</taxon>
        <taxon>rosids</taxon>
        <taxon>malvids</taxon>
        <taxon>Malvales</taxon>
        <taxon>Malvaceae</taxon>
        <taxon>Malvoideae</taxon>
        <taxon>Hibiscus</taxon>
    </lineage>
</organism>
<comment type="caution">
    <text evidence="6">The sequence shown here is derived from an EMBL/GenBank/DDBJ whole genome shotgun (WGS) entry which is preliminary data.</text>
</comment>
<dbReference type="InterPro" id="IPR003441">
    <property type="entry name" value="NAC-dom"/>
</dbReference>
<keyword evidence="4" id="KW-0539">Nucleus</keyword>
<name>A0ABR2THU1_9ROSI</name>